<protein>
    <submittedName>
        <fullName evidence="1">Uncharacterized protein</fullName>
    </submittedName>
</protein>
<evidence type="ECO:0000313" key="2">
    <source>
        <dbReference type="Proteomes" id="UP000001025"/>
    </source>
</evidence>
<proteinExistence type="predicted"/>
<dbReference type="Proteomes" id="UP000001025">
    <property type="component" value="Chromosome"/>
</dbReference>
<dbReference type="EnsemblBacteria" id="CAD76129">
    <property type="protein sequence ID" value="CAD76129"/>
    <property type="gene ID" value="RB9191"/>
</dbReference>
<dbReference type="HOGENOM" id="CLU_217636_0_0_0"/>
<evidence type="ECO:0000313" key="1">
    <source>
        <dbReference type="EMBL" id="CAD76129.1"/>
    </source>
</evidence>
<reference evidence="1 2" key="1">
    <citation type="journal article" date="2003" name="Proc. Natl. Acad. Sci. U.S.A.">
        <title>Complete genome sequence of the marine planctomycete Pirellula sp. strain 1.</title>
        <authorList>
            <person name="Gloeckner F.O."/>
            <person name="Kube M."/>
            <person name="Bauer M."/>
            <person name="Teeling H."/>
            <person name="Lombardot T."/>
            <person name="Ludwig W."/>
            <person name="Gade D."/>
            <person name="Beck A."/>
            <person name="Borzym K."/>
            <person name="Heitmann K."/>
            <person name="Rabus R."/>
            <person name="Schlesner H."/>
            <person name="Amann R."/>
            <person name="Reinhardt R."/>
        </authorList>
    </citation>
    <scope>NUCLEOTIDE SEQUENCE [LARGE SCALE GENOMIC DNA]</scope>
    <source>
        <strain evidence="2">DSM 10527 / NCIMB 13988 / SH1</strain>
    </source>
</reference>
<dbReference type="OrthoDB" id="288792at2"/>
<dbReference type="EMBL" id="BX294149">
    <property type="protein sequence ID" value="CAD76129.1"/>
    <property type="molecule type" value="Genomic_DNA"/>
</dbReference>
<dbReference type="PATRIC" id="fig|243090.15.peg.4400"/>
<dbReference type="STRING" id="243090.RB9191"/>
<gene>
    <name evidence="1" type="ordered locus">RB9191</name>
</gene>
<dbReference type="InParanoid" id="Q7ULY8"/>
<dbReference type="AntiFam" id="ANF00256">
    <property type="entry name" value="Protein of unknown function (DUF1586)"/>
</dbReference>
<sequence>MSRTALAAVSQTPTGANAHRLIVVTRYTTKSTGCCATDASELVAG</sequence>
<name>Q7ULY8_RHOBA</name>
<accession>Q7ULY8</accession>
<keyword evidence="2" id="KW-1185">Reference proteome</keyword>
<dbReference type="AlphaFoldDB" id="Q7ULY8"/>
<dbReference type="KEGG" id="rba:RB9191"/>
<organism evidence="1 2">
    <name type="scientific">Rhodopirellula baltica (strain DSM 10527 / NCIMB 13988 / SH1)</name>
    <dbReference type="NCBI Taxonomy" id="243090"/>
    <lineage>
        <taxon>Bacteria</taxon>
        <taxon>Pseudomonadati</taxon>
        <taxon>Planctomycetota</taxon>
        <taxon>Planctomycetia</taxon>
        <taxon>Pirellulales</taxon>
        <taxon>Pirellulaceae</taxon>
        <taxon>Rhodopirellula</taxon>
    </lineage>
</organism>